<dbReference type="KEGG" id="bvu:BVU_1707"/>
<keyword evidence="1" id="KW-0812">Transmembrane</keyword>
<gene>
    <name evidence="2" type="ordered locus">BVU_1707</name>
</gene>
<dbReference type="HOGENOM" id="CLU_2582571_0_0_10"/>
<protein>
    <submittedName>
        <fullName evidence="2">Uncharacterized protein</fullName>
    </submittedName>
</protein>
<dbReference type="AlphaFoldDB" id="A6L119"/>
<keyword evidence="1" id="KW-1133">Transmembrane helix</keyword>
<accession>A6L119</accession>
<evidence type="ECO:0000256" key="1">
    <source>
        <dbReference type="SAM" id="Phobius"/>
    </source>
</evidence>
<evidence type="ECO:0000313" key="2">
    <source>
        <dbReference type="EMBL" id="ABR39383.1"/>
    </source>
</evidence>
<organism evidence="2 3">
    <name type="scientific">Phocaeicola vulgatus (strain ATCC 8482 / DSM 1447 / JCM 5826 / CCUG 4940 / NBRC 14291 / NCTC 11154)</name>
    <name type="common">Bacteroides vulgatus</name>
    <dbReference type="NCBI Taxonomy" id="435590"/>
    <lineage>
        <taxon>Bacteria</taxon>
        <taxon>Pseudomonadati</taxon>
        <taxon>Bacteroidota</taxon>
        <taxon>Bacteroidia</taxon>
        <taxon>Bacteroidales</taxon>
        <taxon>Bacteroidaceae</taxon>
        <taxon>Phocaeicola</taxon>
    </lineage>
</organism>
<evidence type="ECO:0000313" key="3">
    <source>
        <dbReference type="Proteomes" id="UP000002861"/>
    </source>
</evidence>
<reference evidence="2 3" key="1">
    <citation type="journal article" date="2007" name="PLoS Biol.">
        <title>Evolution of symbiotic bacteria in the distal human intestine.</title>
        <authorList>
            <person name="Xu J."/>
            <person name="Mahowald M.A."/>
            <person name="Ley R.E."/>
            <person name="Lozupone C.A."/>
            <person name="Hamady M."/>
            <person name="Martens E.C."/>
            <person name="Henrissat B."/>
            <person name="Coutinho P.M."/>
            <person name="Minx P."/>
            <person name="Latreille P."/>
            <person name="Cordum H."/>
            <person name="Van Brunt A."/>
            <person name="Kim K."/>
            <person name="Fulton R.S."/>
            <person name="Fulton L.A."/>
            <person name="Clifton S.W."/>
            <person name="Wilson R.K."/>
            <person name="Knight R.D."/>
            <person name="Gordon J.I."/>
        </authorList>
    </citation>
    <scope>NUCLEOTIDE SEQUENCE [LARGE SCALE GENOMIC DNA]</scope>
    <source>
        <strain evidence="3">ATCC 8482 / DSM 1447 / JCM 5826 / CCUG 4940 / NBRC 14291 / NCTC 11154</strain>
    </source>
</reference>
<dbReference type="PaxDb" id="435590-BVU_1707"/>
<name>A6L119_PHOV8</name>
<sequence>MLVLSHRRIHSFDFTRGGFFLSQSATILLGKLDQYGACHDDLRYICGDLQCFYQISHFSNFQLFIITFLFSYILFSHIRL</sequence>
<dbReference type="STRING" id="435590.BVU_1707"/>
<dbReference type="Proteomes" id="UP000002861">
    <property type="component" value="Chromosome"/>
</dbReference>
<dbReference type="EMBL" id="CP000139">
    <property type="protein sequence ID" value="ABR39383.1"/>
    <property type="molecule type" value="Genomic_DNA"/>
</dbReference>
<proteinExistence type="predicted"/>
<keyword evidence="1" id="KW-0472">Membrane</keyword>
<feature type="transmembrane region" description="Helical" evidence="1">
    <location>
        <begin position="58"/>
        <end position="75"/>
    </location>
</feature>